<feature type="compositionally biased region" description="Low complexity" evidence="1">
    <location>
        <begin position="401"/>
        <end position="411"/>
    </location>
</feature>
<reference evidence="2 3" key="1">
    <citation type="submission" date="2018-11" db="EMBL/GenBank/DDBJ databases">
        <title>Genome sequence of Apiotrichum porosum DSM 27194.</title>
        <authorList>
            <person name="Aliyu H."/>
            <person name="Gorte O."/>
            <person name="Ochsenreither K."/>
        </authorList>
    </citation>
    <scope>NUCLEOTIDE SEQUENCE [LARGE SCALE GENOMIC DNA]</scope>
    <source>
        <strain evidence="2 3">DSM 27194</strain>
    </source>
</reference>
<feature type="compositionally biased region" description="Polar residues" evidence="1">
    <location>
        <begin position="425"/>
        <end position="434"/>
    </location>
</feature>
<proteinExistence type="predicted"/>
<name>A0A427YBI8_9TREE</name>
<evidence type="ECO:0000313" key="2">
    <source>
        <dbReference type="EMBL" id="RSH88521.1"/>
    </source>
</evidence>
<dbReference type="Proteomes" id="UP000279236">
    <property type="component" value="Unassembled WGS sequence"/>
</dbReference>
<evidence type="ECO:0000256" key="1">
    <source>
        <dbReference type="SAM" id="MobiDB-lite"/>
    </source>
</evidence>
<organism evidence="2 3">
    <name type="scientific">Apiotrichum porosum</name>
    <dbReference type="NCBI Taxonomy" id="105984"/>
    <lineage>
        <taxon>Eukaryota</taxon>
        <taxon>Fungi</taxon>
        <taxon>Dikarya</taxon>
        <taxon>Basidiomycota</taxon>
        <taxon>Agaricomycotina</taxon>
        <taxon>Tremellomycetes</taxon>
        <taxon>Trichosporonales</taxon>
        <taxon>Trichosporonaceae</taxon>
        <taxon>Apiotrichum</taxon>
    </lineage>
</organism>
<comment type="caution">
    <text evidence="2">The sequence shown here is derived from an EMBL/GenBank/DDBJ whole genome shotgun (WGS) entry which is preliminary data.</text>
</comment>
<dbReference type="RefSeq" id="XP_028480729.1">
    <property type="nucleotide sequence ID" value="XM_028616872.1"/>
</dbReference>
<protein>
    <submittedName>
        <fullName evidence="2">Uncharacterized protein</fullName>
    </submittedName>
</protein>
<evidence type="ECO:0000313" key="3">
    <source>
        <dbReference type="Proteomes" id="UP000279236"/>
    </source>
</evidence>
<sequence>MLVRLRFMPENANLSRASVGVFAALRNEWAGETKTRPRGLLSAAKESPCSAALWVTWGDGAGCEMQERPDHSSRVFSISHTANTPTTPLNHLLPVLIRYHSVGTLTVLDTTVPPLPVVSLYPFLLPLFDPLTRFVASAAVPARAGCPAEPLKTSLQRWPYLYPPYPACPNLTCTYARLSPGASSSWLPGRVKDRHLDQLLGVLHFGQDSGDGDSNRLITGPLLTASTSDGPGFSNPFVNIARELDLVRFTLYPQYQRYTSIVVVLATPYLTIRFTVPRADAYPTLSMAAFAWESFSQPRLLKIPSQPFLTVLDQLMRTAVMASRVRNTPSRVRSVQPVPVPFFVQPPRRSPHFHDMGSALLSTLPFFYGPLSTFDFEAITFIALAAAMEPKPKPLRAIASTASTNSSTPAPTKRPNGLPAVATSPAKNITTDSGPATRRPALAPLSTNVRGVNVAQPRSASMKHRRSGGITSMNAVTDDKTFQNLKGGKIAVARDILNIGAPNFDDDLTNIPKIKENAAPRTRRVAFAQDLPANNVVLQSSVAPRVPATLPKPSPITKKVKRSKSTAVLGIGGLGRSRDSLFLSATFGKASLTT</sequence>
<dbReference type="EMBL" id="RSCE01000001">
    <property type="protein sequence ID" value="RSH88521.1"/>
    <property type="molecule type" value="Genomic_DNA"/>
</dbReference>
<dbReference type="GeneID" id="39585609"/>
<dbReference type="AlphaFoldDB" id="A0A427YBI8"/>
<gene>
    <name evidence="2" type="ORF">EHS24_001066</name>
</gene>
<keyword evidence="3" id="KW-1185">Reference proteome</keyword>
<feature type="region of interest" description="Disordered" evidence="1">
    <location>
        <begin position="401"/>
        <end position="441"/>
    </location>
</feature>
<accession>A0A427YBI8</accession>